<evidence type="ECO:0000313" key="10">
    <source>
        <dbReference type="EMBL" id="NXL67379.1"/>
    </source>
</evidence>
<dbReference type="Pfam" id="PF01055">
    <property type="entry name" value="Glyco_hydro_31_2nd"/>
    <property type="match status" value="1"/>
</dbReference>
<keyword evidence="8" id="KW-0378">Hydrolase</keyword>
<dbReference type="SUPFAM" id="SSF51445">
    <property type="entry name" value="(Trans)glycosidases"/>
    <property type="match status" value="1"/>
</dbReference>
<dbReference type="Proteomes" id="UP000568556">
    <property type="component" value="Unassembled WGS sequence"/>
</dbReference>
<evidence type="ECO:0000256" key="5">
    <source>
        <dbReference type="ARBA" id="ARBA00023180"/>
    </source>
</evidence>
<reference evidence="10 11" key="1">
    <citation type="submission" date="2019-09" db="EMBL/GenBank/DDBJ databases">
        <title>Bird 10,000 Genomes (B10K) Project - Family phase.</title>
        <authorList>
            <person name="Zhang G."/>
        </authorList>
    </citation>
    <scope>NUCLEOTIDE SEQUENCE [LARGE SCALE GENOMIC DNA]</scope>
    <source>
        <strain evidence="10">B10K-DU-008-62</strain>
        <tissue evidence="10">Mixed tissue sample</tissue>
    </source>
</reference>
<dbReference type="InterPro" id="IPR000519">
    <property type="entry name" value="P_trefoil_dom"/>
</dbReference>
<protein>
    <recommendedName>
        <fullName evidence="6">Maltase</fullName>
    </recommendedName>
</protein>
<dbReference type="OrthoDB" id="5839090at2759"/>
<dbReference type="InterPro" id="IPR025887">
    <property type="entry name" value="Glyco_hydro_31_N_dom"/>
</dbReference>
<evidence type="ECO:0000256" key="8">
    <source>
        <dbReference type="RuleBase" id="RU361185"/>
    </source>
</evidence>
<dbReference type="CDD" id="cd00111">
    <property type="entry name" value="Trefoil"/>
    <property type="match status" value="1"/>
</dbReference>
<dbReference type="InterPro" id="IPR030458">
    <property type="entry name" value="Glyco_hydro_31_AS"/>
</dbReference>
<dbReference type="Gene3D" id="4.10.110.10">
    <property type="entry name" value="Spasmolytic Protein, domain 1"/>
    <property type="match status" value="1"/>
</dbReference>
<comment type="similarity">
    <text evidence="2 8">Belongs to the glycosyl hydrolase 31 family.</text>
</comment>
<dbReference type="InterPro" id="IPR017853">
    <property type="entry name" value="GH"/>
</dbReference>
<dbReference type="GO" id="GO:0030246">
    <property type="term" value="F:carbohydrate binding"/>
    <property type="evidence" value="ECO:0007669"/>
    <property type="project" value="InterPro"/>
</dbReference>
<dbReference type="InterPro" id="IPR000322">
    <property type="entry name" value="Glyco_hydro_31_TIM"/>
</dbReference>
<dbReference type="Pfam" id="PF13802">
    <property type="entry name" value="Gal_mutarotas_2"/>
    <property type="match status" value="1"/>
</dbReference>
<keyword evidence="8" id="KW-0326">Glycosidase</keyword>
<evidence type="ECO:0000256" key="3">
    <source>
        <dbReference type="ARBA" id="ARBA00023136"/>
    </source>
</evidence>
<dbReference type="Pfam" id="PF00088">
    <property type="entry name" value="Trefoil"/>
    <property type="match status" value="1"/>
</dbReference>
<dbReference type="SUPFAM" id="SSF57492">
    <property type="entry name" value="Trefoil"/>
    <property type="match status" value="1"/>
</dbReference>
<dbReference type="SUPFAM" id="SSF74650">
    <property type="entry name" value="Galactose mutarotase-like"/>
    <property type="match status" value="1"/>
</dbReference>
<dbReference type="AlphaFoldDB" id="A0A7L0UKL4"/>
<dbReference type="PANTHER" id="PTHR22762:SF133">
    <property type="entry name" value="P-TYPE DOMAIN-CONTAINING PROTEIN"/>
    <property type="match status" value="1"/>
</dbReference>
<dbReference type="Gene3D" id="3.20.20.80">
    <property type="entry name" value="Glycosidases"/>
    <property type="match status" value="1"/>
</dbReference>
<dbReference type="PROSITE" id="PS00129">
    <property type="entry name" value="GLYCOSYL_HYDROL_F31_1"/>
    <property type="match status" value="1"/>
</dbReference>
<gene>
    <name evidence="10" type="primary">Mgam_0</name>
    <name evidence="10" type="ORF">CHOACU_R01207</name>
</gene>
<dbReference type="PANTHER" id="PTHR22762">
    <property type="entry name" value="ALPHA-GLUCOSIDASE"/>
    <property type="match status" value="1"/>
</dbReference>
<dbReference type="EMBL" id="VXAQ01002242">
    <property type="protein sequence ID" value="NXL67379.1"/>
    <property type="molecule type" value="Genomic_DNA"/>
</dbReference>
<dbReference type="Gene3D" id="2.60.40.1180">
    <property type="entry name" value="Golgi alpha-mannosidase II"/>
    <property type="match status" value="1"/>
</dbReference>
<comment type="caution">
    <text evidence="10">The sequence shown here is derived from an EMBL/GenBank/DDBJ whole genome shotgun (WGS) entry which is preliminary data.</text>
</comment>
<dbReference type="GO" id="GO:0005975">
    <property type="term" value="P:carbohydrate metabolic process"/>
    <property type="evidence" value="ECO:0007669"/>
    <property type="project" value="InterPro"/>
</dbReference>
<accession>A0A7L0UKL4</accession>
<keyword evidence="4" id="KW-1015">Disulfide bond</keyword>
<dbReference type="FunFam" id="2.60.40.1760:FF:000001">
    <property type="entry name" value="Maltase-glucoamylase, intestinal"/>
    <property type="match status" value="1"/>
</dbReference>
<dbReference type="Gene3D" id="2.60.40.1760">
    <property type="entry name" value="glycosyl hydrolase (family 31)"/>
    <property type="match status" value="1"/>
</dbReference>
<keyword evidence="11" id="KW-1185">Reference proteome</keyword>
<feature type="domain" description="P-type" evidence="9">
    <location>
        <begin position="73"/>
        <end position="123"/>
    </location>
</feature>
<dbReference type="InterPro" id="IPR013780">
    <property type="entry name" value="Glyco_hydro_b"/>
</dbReference>
<dbReference type="SMART" id="SM00018">
    <property type="entry name" value="PD"/>
    <property type="match status" value="1"/>
</dbReference>
<feature type="non-terminal residue" evidence="10">
    <location>
        <position position="1"/>
    </location>
</feature>
<dbReference type="CDD" id="cd14752">
    <property type="entry name" value="GH31_N"/>
    <property type="match status" value="1"/>
</dbReference>
<evidence type="ECO:0000256" key="6">
    <source>
        <dbReference type="ARBA" id="ARBA00041343"/>
    </source>
</evidence>
<proteinExistence type="inferred from homology"/>
<dbReference type="InterPro" id="IPR044913">
    <property type="entry name" value="P_trefoil_dom_sf"/>
</dbReference>
<comment type="caution">
    <text evidence="7">Lacks conserved residue(s) required for the propagation of feature annotation.</text>
</comment>
<organism evidence="10 11">
    <name type="scientific">Chordeiles acutipennis</name>
    <name type="common">Lesser nighthawk</name>
    <name type="synonym">Caprimulgus acutipennis</name>
    <dbReference type="NCBI Taxonomy" id="118183"/>
    <lineage>
        <taxon>Eukaryota</taxon>
        <taxon>Metazoa</taxon>
        <taxon>Chordata</taxon>
        <taxon>Craniata</taxon>
        <taxon>Vertebrata</taxon>
        <taxon>Euteleostomi</taxon>
        <taxon>Archelosauria</taxon>
        <taxon>Archosauria</taxon>
        <taxon>Dinosauria</taxon>
        <taxon>Saurischia</taxon>
        <taxon>Theropoda</taxon>
        <taxon>Coelurosauria</taxon>
        <taxon>Aves</taxon>
        <taxon>Neognathae</taxon>
        <taxon>Neoaves</taxon>
        <taxon>Strisores</taxon>
        <taxon>Caprimulgiformes</taxon>
        <taxon>Caprimulgidae</taxon>
        <taxon>Chordeilinae</taxon>
        <taxon>Chordeiles</taxon>
    </lineage>
</organism>
<evidence type="ECO:0000256" key="7">
    <source>
        <dbReference type="PROSITE-ProRule" id="PRU00779"/>
    </source>
</evidence>
<sequence>QNVLQMDVINSNYSNPNNLKFEEIKILGLAHDITQVSTSQRMGVEKSTRDIINYPLQKVALITGLTLELGRTATVTWNQERNYGDRFNCDPSPDPTQEKCEQLGCVWEPVTSEMAVPPCYYNSDNAYSVDKVEYTSSGLTANLTLNSDKIRANTNFTTPISTLRLEVKYHLNNMLQFKIYDYQNARYEVPIPLNLPSFPTSTDKERLYEVSVLEKPFGIQIRRKSTGTVIWDSQLPTFTFSDMFIQISTLLPSDFLYGFGETEHDMFVRDFNWNTWGMFTRDQSPANQLNSYGHQPFYMALEKDHNAHGVLLLNSNAMDVTLQPTPALTYRTIGGILDFYMVLGPTPERVVQQYTALIGRPVMPPYWSLGFQLCRYGYSNDSEIAELVESMKAAGIPYDVQYADIDYMERQLDFTIGTRFAGLPALINKIKEEGMRFVIILDPTISGNETNYPPFSRGVQDDVFIKWPNTNDIIYSKVWPFLPNVQVNESLPEQTQIQIYGAHAAFPDFFRNSTVEWWKREILEFYNNPTNPARSVKFDGLWIDMNEPAAFMNGAIGGCRNDLLNMPPYMPDLGNRSEGLTFKTPCMEGQQYLPDGTPVRHYDVHSLYGWSQTKPTLE</sequence>
<feature type="non-terminal residue" evidence="10">
    <location>
        <position position="618"/>
    </location>
</feature>
<evidence type="ECO:0000256" key="4">
    <source>
        <dbReference type="ARBA" id="ARBA00023157"/>
    </source>
</evidence>
<comment type="subcellular location">
    <subcellularLocation>
        <location evidence="1">Membrane</location>
    </subcellularLocation>
</comment>
<evidence type="ECO:0000259" key="9">
    <source>
        <dbReference type="PROSITE" id="PS51448"/>
    </source>
</evidence>
<keyword evidence="5" id="KW-0325">Glycoprotein</keyword>
<dbReference type="PROSITE" id="PS51448">
    <property type="entry name" value="P_TREFOIL_2"/>
    <property type="match status" value="1"/>
</dbReference>
<evidence type="ECO:0000313" key="11">
    <source>
        <dbReference type="Proteomes" id="UP000568556"/>
    </source>
</evidence>
<name>A0A7L0UKL4_CHOAC</name>
<dbReference type="InterPro" id="IPR011013">
    <property type="entry name" value="Gal_mutarotase_sf_dom"/>
</dbReference>
<evidence type="ECO:0000256" key="1">
    <source>
        <dbReference type="ARBA" id="ARBA00004370"/>
    </source>
</evidence>
<dbReference type="GO" id="GO:0004558">
    <property type="term" value="F:alpha-1,4-glucosidase activity"/>
    <property type="evidence" value="ECO:0007669"/>
    <property type="project" value="TreeGrafter"/>
</dbReference>
<evidence type="ECO:0000256" key="2">
    <source>
        <dbReference type="ARBA" id="ARBA00007806"/>
    </source>
</evidence>
<dbReference type="GO" id="GO:0016020">
    <property type="term" value="C:membrane"/>
    <property type="evidence" value="ECO:0007669"/>
    <property type="project" value="UniProtKB-SubCell"/>
</dbReference>
<keyword evidence="3" id="KW-0472">Membrane</keyword>